<feature type="domain" description="Carrier" evidence="6">
    <location>
        <begin position="3214"/>
        <end position="3289"/>
    </location>
</feature>
<dbReference type="Gene3D" id="3.30.300.30">
    <property type="match status" value="3"/>
</dbReference>
<evidence type="ECO:0000256" key="1">
    <source>
        <dbReference type="ARBA" id="ARBA00001957"/>
    </source>
</evidence>
<evidence type="ECO:0000313" key="8">
    <source>
        <dbReference type="Proteomes" id="UP001272137"/>
    </source>
</evidence>
<dbReference type="FunFam" id="1.10.1200.10:FF:000005">
    <property type="entry name" value="Nonribosomal peptide synthetase 1"/>
    <property type="match status" value="2"/>
</dbReference>
<dbReference type="InterPro" id="IPR023213">
    <property type="entry name" value="CAT-like_dom_sf"/>
</dbReference>
<evidence type="ECO:0000256" key="5">
    <source>
        <dbReference type="ARBA" id="ARBA00022737"/>
    </source>
</evidence>
<keyword evidence="4" id="KW-0479">Metal-binding</keyword>
<dbReference type="SUPFAM" id="SSF52777">
    <property type="entry name" value="CoA-dependent acyltransferases"/>
    <property type="match status" value="6"/>
</dbReference>
<keyword evidence="5" id="KW-0677">Repeat</keyword>
<dbReference type="Pfam" id="PF13193">
    <property type="entry name" value="AMP-binding_C"/>
    <property type="match status" value="3"/>
</dbReference>
<dbReference type="SMART" id="SM00823">
    <property type="entry name" value="PKS_PP"/>
    <property type="match status" value="3"/>
</dbReference>
<dbReference type="InterPro" id="IPR010060">
    <property type="entry name" value="NRPS_synth"/>
</dbReference>
<dbReference type="Pfam" id="PF00501">
    <property type="entry name" value="AMP-binding"/>
    <property type="match status" value="3"/>
</dbReference>
<evidence type="ECO:0000256" key="2">
    <source>
        <dbReference type="ARBA" id="ARBA00022450"/>
    </source>
</evidence>
<dbReference type="Gene3D" id="1.10.1200.10">
    <property type="entry name" value="ACP-like"/>
    <property type="match status" value="3"/>
</dbReference>
<dbReference type="InterPro" id="IPR045851">
    <property type="entry name" value="AMP-bd_C_sf"/>
</dbReference>
<feature type="domain" description="Carrier" evidence="6">
    <location>
        <begin position="1633"/>
        <end position="1707"/>
    </location>
</feature>
<dbReference type="NCBIfam" id="TIGR01733">
    <property type="entry name" value="AA-adenyl-dom"/>
    <property type="match status" value="3"/>
</dbReference>
<name>A0AAW9CVL2_BURTH</name>
<dbReference type="CDD" id="cd19531">
    <property type="entry name" value="LCL_NRPS-like"/>
    <property type="match status" value="1"/>
</dbReference>
<dbReference type="InterPro" id="IPR036736">
    <property type="entry name" value="ACP-like_sf"/>
</dbReference>
<dbReference type="FunFam" id="2.30.38.10:FF:000001">
    <property type="entry name" value="Non-ribosomal peptide synthetase PvdI"/>
    <property type="match status" value="1"/>
</dbReference>
<dbReference type="SUPFAM" id="SSF56801">
    <property type="entry name" value="Acetyl-CoA synthetase-like"/>
    <property type="match status" value="3"/>
</dbReference>
<comment type="cofactor">
    <cofactor evidence="1">
        <name>pantetheine 4'-phosphate</name>
        <dbReference type="ChEBI" id="CHEBI:47942"/>
    </cofactor>
</comment>
<dbReference type="GO" id="GO:0031177">
    <property type="term" value="F:phosphopantetheine binding"/>
    <property type="evidence" value="ECO:0007669"/>
    <property type="project" value="InterPro"/>
</dbReference>
<evidence type="ECO:0000256" key="4">
    <source>
        <dbReference type="ARBA" id="ARBA00022723"/>
    </source>
</evidence>
<dbReference type="GO" id="GO:0044550">
    <property type="term" value="P:secondary metabolite biosynthetic process"/>
    <property type="evidence" value="ECO:0007669"/>
    <property type="project" value="TreeGrafter"/>
</dbReference>
<dbReference type="SUPFAM" id="SSF47336">
    <property type="entry name" value="ACP-like"/>
    <property type="match status" value="3"/>
</dbReference>
<dbReference type="EMBL" id="QXCT01000002">
    <property type="protein sequence ID" value="MDW9253941.1"/>
    <property type="molecule type" value="Genomic_DNA"/>
</dbReference>
<keyword evidence="2" id="KW-0596">Phosphopantetheine</keyword>
<dbReference type="Gene3D" id="3.40.50.12780">
    <property type="entry name" value="N-terminal domain of ligase-like"/>
    <property type="match status" value="1"/>
</dbReference>
<dbReference type="Gene3D" id="3.30.559.30">
    <property type="entry name" value="Nonribosomal peptide synthetase, condensation domain"/>
    <property type="match status" value="3"/>
</dbReference>
<keyword evidence="7" id="KW-0436">Ligase</keyword>
<proteinExistence type="predicted"/>
<sequence length="3311" mass="350771">MTSFPTALHHRIHALARLAPDAPALASFAPDTVRLTRGELDDRAARLAAQLRAAGVGAEVPVGVCVARSCDLFVALLAVMKAGGAFVALDPRHPAARLDWVARDAGLAHGIVDASADAAMRARFARCFDVGGVAAADPAAPREHGGDVHPRAAAYMIYTSGSTGTPKAVVVEHGPLAAHGDALAESLPIGPDDRVLHFASVNFDVAIEAWLVPLAVGGSIVISDPPPFAPDAAHALISRERVTNTTLPPAYLREFAAVCAREGVPPSLRVLLFGGEAMSQDAFEEIRRVFPALRLVNGYGPTETVISPMLWPVAPGAAPALDEGNGYASLPIGWPIGRRVARVERADGTVARGEAGELLLGGACLARGYHGRAALTAERFLPDPAGEPGARIYRTGDLARERADGSFDYLGRLDDQVQVRGVRVEPGEIAACLLTHPGVRDAGVLAETAGGRTQLIACVALAAPQRETSAGEACSDAQPDDDALRAHVAAHLPAAWLPHRIARFDKLPYTLNGKLDRAALRDAVAALPIEAAIDFDAPQTDTERRVAALWRRLLNDPALIGRVDRFFVRGGDSLAAMQLQAAIRLEWRVNLRLDAIFDDAPLAELAARIDAAEREAGRPAAIAAPAARAVTAGAADASNVGNAGNAAGTLERAASFAQQRFWVLARTQDAGAAYHVSFHWDVDGALDLDTLQRALDTLIARHEAWRTTLVENDDGVVVQRIHAALPVPIAAVDLRGEAGASRAARLAELTERHASAPFDLSDGPLVRALLVTLADGAQRFLLTTHHAVSDGWSSRCAFAELTAAYAAFAEGREPELPALPIQYADYAQWQRDALDANETARQLAYWRDALANAPAPLALPLDRPRSAERDYRGGRLARRLSPAASDAVRAVARRLHASPFTVLLAAFDAWLFRLTGERDLAVAAPIAQRARPETAPLVGLFLNTLALRAHVSPVQSFESLVASVRDAAFGAFAHQDVPFDKVVDAVKPPVRRGDEWLRVKFAQQFDLELSASLPGATVRMAPGLDTAARFDYALDFTDDARGIEFVAAYAQDGIDEATAQAWLDSFAALVDDAARDPRRAIAELAIAQGGAPRALLAGRPLATAPDVLALFAREAAEHPHRIALADADTQLTFAELDDASNRVALALRRDGAREKAGGAETPVAICIERSVRFVVAFVGVLKSGAYAVPLDPASPRERLAVALAACGARRMLAAGDLGALGEFDGVAVQDVDACAHDASLANAAAPRVPPHPEQAAYLIFTSGSTGAPKGVVVSHRALADYVAGMLDELAFAPHASMAMASTVAADLGHTTLFGALCSGRTLHLLPAHAAFDPDRFAHEMATREVGVLKIVPSHLHALLDAQRAADVLPAHALVTGGEALPWSLVERIAALKPDCRVINHYGPTEASVGALVCDTSAPAQADLRAAAAGASDARARGVPLGRPLPNAHACVLDAHGASVPVGAIGELYLGGPGVARGYLGRAAATAERFVPHPHEAGARVYRTGDRVRLRADGRLDFLGRLDDQVKIRGYRVEPGEVSAALRALPGVAQGETLALEHDGRLRLVAFATPAAGARLSGDALRDALAARLPDYMVPAALVVLDALPVTANGKIDRAALRALAAAPAPATAADEDAPRGPIEETLAAVWRDVLKAARVGRHDNFFELGGDSILVLQVIARSRKRGVKFTPKQLFDGPTLAELARVAASIEAVAPKEGAAVAAKAAATQPACAANRNEASLTPAQLRFFDLDIPCRGHWNQSVQLEVAGTFDFDAFARAFDALLNHHPVFRERFAPTGENGAWRVSVAPRAFDTLPLAAGAARDEADALAQFDALQRTLDLAHGPLACAFAAALPDGTAAGATKLYLAIHHAIVDGVSWRVLLDDLDAAYRAACERRAVRLAPTGASASEWAARLSRAARDPAGPFAGELPYWAALAAPHDDLRLDRPDAAAANADADVVIQTLDPSLTRDVLTDANAAYRTHAVELLIAALVSALGRRTGAASCRLELEGHGREALFDDIDASRTLGWLTSHYPVAFAVEATPAATLAGVKDALRAVPNKGLGFGVLRHYGDDATRAALAQVARPRVTFNYLGQFDAPRDAALVPRFGGAGRERDPAGPLGNALAIHAYVDANDDRALKVHWVYGATQFDRATIDALAAQFDAALRALAAACRARVAERGAGATPGDYPLARAAGLTQEALDRLPFDARAIDDIYPLSPMQQGILFHSLFAPERATYVNQLVATLVDPDVERLRGAFDAAVPRHDILRTGFAAHEAKPMQIVHRHARMPIEIVDWRGAHASAGALDAALDAWLAADRARGFDLATPPLMRVTLIRTGEADWRLVWTRHHLLLDGWSTARLFADVLRDYIEPPRANPFAVPARTRYRDFIAWLARRDAGADRAFWLERVARLGEPTHVAELERSASGAPDGDAGARETAGRASWRATLPAADTARIAQAARRMKVTVNTIVQGAWALALQRITHRAAVAFGATVAGRPDALPEVDTVLGLFINTLPVIAAPLPQRVARDWLASLQRDNAAALEHAHAPLYEIQQWAGLGGPLFDTLVVFENYPVDEAWQGRDARALQKRDLRNIEATDFALTLVIEAGDTLAIDYGYDPARLGQARVEALHRAFAACIAGLVNHPDAPLGAISCASADDLALIARSNATDVDWPDAQRAPLFAQFEAAARTRPDAIALEFADADADGTVARMRYGELDAKAGRVAAALAACGVRPDSIVALCVERSFDMVVALVGAMKARAAYLPVDPDYPAERIAHLLGDAKPPVVITQAHLRARVEAALAGAHAEAVVVTIDEWLERAPAAFPGATETSTSTSTATSTSTGAGRIAAAADVAADQLAYLIYTSGSTGQPKGAGNTHGALANRIAWMQRAYRLTPDDVVLHKTPFGFDVSVWEFVWPLAVGAKLAIAAPGDHRDPARLVAAIDAHRVTTLHFVPSMLAAFVAYLDDFGAAARCASVRTIVASGEALAPELVARVAALLPHAQLHNLYGPTEAAIDVSHWRCTAADAAAAAVPIGHPIANVQLHVLDAALQPAPVGATGELYLGGAGLARGYVGRAALTAERFVPDPFVPGARLYRTGDLARRRADGALDYLGRIDTQVKLRGQRIELGEIEALLRSAHGVRDAVVIVRGDRLVGYVACAAPAGFDAAAQIERLRARLPAYMVPAQLVALDALPVTPNGKCDRRALPEPAFDARVVEAPRTDTERALAAIWQRVLKLPDIGRDEDFFTLGGHSLLAAQANAQANLQWSLTLPLRTIFDERTLARCAAAIDRAREAGRDHDAASAIDALLGELEAQ</sequence>
<dbReference type="NCBIfam" id="NF003417">
    <property type="entry name" value="PRK04813.1"/>
    <property type="match status" value="3"/>
</dbReference>
<comment type="caution">
    <text evidence="7">The sequence shown here is derived from an EMBL/GenBank/DDBJ whole genome shotgun (WGS) entry which is preliminary data.</text>
</comment>
<dbReference type="EC" id="6.1.1.13" evidence="7"/>
<dbReference type="InterPro" id="IPR009081">
    <property type="entry name" value="PP-bd_ACP"/>
</dbReference>
<evidence type="ECO:0000256" key="3">
    <source>
        <dbReference type="ARBA" id="ARBA00022553"/>
    </source>
</evidence>
<gene>
    <name evidence="7" type="primary">dltA</name>
    <name evidence="7" type="ORF">C7S16_0596</name>
</gene>
<accession>A0AAW9CVL2</accession>
<reference evidence="7" key="1">
    <citation type="submission" date="2018-08" db="EMBL/GenBank/DDBJ databases">
        <title>Identification of Burkholderia cepacia strains that express a Burkholderia pseudomallei-like capsular polysaccharide.</title>
        <authorList>
            <person name="Burtnick M.N."/>
            <person name="Vongsouvath M."/>
            <person name="Newton P."/>
            <person name="Wuthiekanun V."/>
            <person name="Limmathurotsakul D."/>
            <person name="Brett P.J."/>
            <person name="Chantratita N."/>
            <person name="Dance D.A."/>
        </authorList>
    </citation>
    <scope>NUCLEOTIDE SEQUENCE</scope>
    <source>
        <strain evidence="7">SBXCC001</strain>
    </source>
</reference>
<dbReference type="FunFam" id="3.40.50.980:FF:000002">
    <property type="entry name" value="Enterobactin synthetase component F"/>
    <property type="match status" value="1"/>
</dbReference>
<dbReference type="InterPro" id="IPR001242">
    <property type="entry name" value="Condensation_dom"/>
</dbReference>
<dbReference type="InterPro" id="IPR000873">
    <property type="entry name" value="AMP-dep_synth/lig_dom"/>
</dbReference>
<dbReference type="InterPro" id="IPR020806">
    <property type="entry name" value="PKS_PP-bd"/>
</dbReference>
<dbReference type="PANTHER" id="PTHR45527">
    <property type="entry name" value="NONRIBOSOMAL PEPTIDE SYNTHETASE"/>
    <property type="match status" value="1"/>
</dbReference>
<dbReference type="Gene3D" id="3.30.559.10">
    <property type="entry name" value="Chloramphenicol acetyltransferase-like domain"/>
    <property type="match status" value="3"/>
</dbReference>
<organism evidence="7 8">
    <name type="scientific">Burkholderia thailandensis</name>
    <dbReference type="NCBI Taxonomy" id="57975"/>
    <lineage>
        <taxon>Bacteria</taxon>
        <taxon>Pseudomonadati</taxon>
        <taxon>Pseudomonadota</taxon>
        <taxon>Betaproteobacteria</taxon>
        <taxon>Burkholderiales</taxon>
        <taxon>Burkholderiaceae</taxon>
        <taxon>Burkholderia</taxon>
        <taxon>pseudomallei group</taxon>
    </lineage>
</organism>
<keyword evidence="3" id="KW-0597">Phosphoprotein</keyword>
<dbReference type="InterPro" id="IPR020845">
    <property type="entry name" value="AMP-binding_CS"/>
</dbReference>
<dbReference type="Proteomes" id="UP001272137">
    <property type="component" value="Unassembled WGS sequence"/>
</dbReference>
<dbReference type="FunFam" id="3.40.50.980:FF:000001">
    <property type="entry name" value="Non-ribosomal peptide synthetase"/>
    <property type="match status" value="1"/>
</dbReference>
<dbReference type="CDD" id="cd05930">
    <property type="entry name" value="A_NRPS"/>
    <property type="match status" value="2"/>
</dbReference>
<dbReference type="NCBIfam" id="TIGR01720">
    <property type="entry name" value="NRPS-para261"/>
    <property type="match status" value="1"/>
</dbReference>
<dbReference type="PROSITE" id="PS50075">
    <property type="entry name" value="CARRIER"/>
    <property type="match status" value="3"/>
</dbReference>
<dbReference type="Gene3D" id="2.30.38.10">
    <property type="entry name" value="Luciferase, Domain 3"/>
    <property type="match status" value="2"/>
</dbReference>
<dbReference type="InterPro" id="IPR042099">
    <property type="entry name" value="ANL_N_sf"/>
</dbReference>
<evidence type="ECO:0000259" key="6">
    <source>
        <dbReference type="PROSITE" id="PS50075"/>
    </source>
</evidence>
<dbReference type="PROSITE" id="PS00455">
    <property type="entry name" value="AMP_BINDING"/>
    <property type="match status" value="3"/>
</dbReference>
<dbReference type="GO" id="GO:0043041">
    <property type="term" value="P:amino acid activation for nonribosomal peptide biosynthetic process"/>
    <property type="evidence" value="ECO:0007669"/>
    <property type="project" value="TreeGrafter"/>
</dbReference>
<dbReference type="Pfam" id="PF00550">
    <property type="entry name" value="PP-binding"/>
    <property type="match status" value="2"/>
</dbReference>
<dbReference type="InterPro" id="IPR025110">
    <property type="entry name" value="AMP-bd_C"/>
</dbReference>
<dbReference type="Pfam" id="PF00668">
    <property type="entry name" value="Condensation"/>
    <property type="match status" value="3"/>
</dbReference>
<protein>
    <submittedName>
        <fullName evidence="7">D-alanine--poly(Phosphoribitol) ligase, subunit 1</fullName>
        <ecNumber evidence="7">6.1.1.13</ecNumber>
    </submittedName>
</protein>
<dbReference type="GO" id="GO:0005829">
    <property type="term" value="C:cytosol"/>
    <property type="evidence" value="ECO:0007669"/>
    <property type="project" value="TreeGrafter"/>
</dbReference>
<dbReference type="RefSeq" id="WP_259032568.1">
    <property type="nucleotide sequence ID" value="NZ_JANUQN010000004.1"/>
</dbReference>
<dbReference type="CDD" id="cd19543">
    <property type="entry name" value="DCL_NRPS"/>
    <property type="match status" value="1"/>
</dbReference>
<evidence type="ECO:0000313" key="7">
    <source>
        <dbReference type="EMBL" id="MDW9253941.1"/>
    </source>
</evidence>
<dbReference type="Gene3D" id="3.40.50.980">
    <property type="match status" value="4"/>
</dbReference>
<dbReference type="GO" id="GO:0016874">
    <property type="term" value="F:ligase activity"/>
    <property type="evidence" value="ECO:0007669"/>
    <property type="project" value="UniProtKB-KW"/>
</dbReference>
<dbReference type="InterPro" id="IPR010071">
    <property type="entry name" value="AA_adenyl_dom"/>
</dbReference>
<feature type="domain" description="Carrier" evidence="6">
    <location>
        <begin position="537"/>
        <end position="613"/>
    </location>
</feature>
<dbReference type="FunFam" id="3.40.50.12780:FF:000012">
    <property type="entry name" value="Non-ribosomal peptide synthetase"/>
    <property type="match status" value="1"/>
</dbReference>
<dbReference type="GO" id="GO:0046872">
    <property type="term" value="F:metal ion binding"/>
    <property type="evidence" value="ECO:0007669"/>
    <property type="project" value="UniProtKB-KW"/>
</dbReference>
<dbReference type="PANTHER" id="PTHR45527:SF1">
    <property type="entry name" value="FATTY ACID SYNTHASE"/>
    <property type="match status" value="1"/>
</dbReference>